<reference evidence="2" key="1">
    <citation type="journal article" date="2012" name="Nat. Biotechnol.">
        <title>Reference genome sequence of the model plant Setaria.</title>
        <authorList>
            <person name="Bennetzen J.L."/>
            <person name="Schmutz J."/>
            <person name="Wang H."/>
            <person name="Percifield R."/>
            <person name="Hawkins J."/>
            <person name="Pontaroli A.C."/>
            <person name="Estep M."/>
            <person name="Feng L."/>
            <person name="Vaughn J.N."/>
            <person name="Grimwood J."/>
            <person name="Jenkins J."/>
            <person name="Barry K."/>
            <person name="Lindquist E."/>
            <person name="Hellsten U."/>
            <person name="Deshpande S."/>
            <person name="Wang X."/>
            <person name="Wu X."/>
            <person name="Mitros T."/>
            <person name="Triplett J."/>
            <person name="Yang X."/>
            <person name="Ye C.Y."/>
            <person name="Mauro-Herrera M."/>
            <person name="Wang L."/>
            <person name="Li P."/>
            <person name="Sharma M."/>
            <person name="Sharma R."/>
            <person name="Ronald P.C."/>
            <person name="Panaud O."/>
            <person name="Kellogg E.A."/>
            <person name="Brutnell T.P."/>
            <person name="Doust A.N."/>
            <person name="Tuskan G.A."/>
            <person name="Rokhsar D."/>
            <person name="Devos K.M."/>
        </authorList>
    </citation>
    <scope>NUCLEOTIDE SEQUENCE [LARGE SCALE GENOMIC DNA]</scope>
    <source>
        <strain evidence="2">Yugu1</strain>
    </source>
</reference>
<keyword evidence="1" id="KW-0175">Coiled coil</keyword>
<feature type="coiled-coil region" evidence="1">
    <location>
        <begin position="201"/>
        <end position="235"/>
    </location>
</feature>
<gene>
    <name evidence="2" type="ORF">SETIT_8G087000v2</name>
</gene>
<protein>
    <submittedName>
        <fullName evidence="2">Uncharacterized protein</fullName>
    </submittedName>
</protein>
<dbReference type="AlphaFoldDB" id="A0A368S5N9"/>
<evidence type="ECO:0000256" key="1">
    <source>
        <dbReference type="SAM" id="Coils"/>
    </source>
</evidence>
<proteinExistence type="predicted"/>
<name>A0A368S5N9_SETIT</name>
<accession>A0A368S5N9</accession>
<sequence length="348" mass="40299">MLSEWLAIREKEVYFIRMLYKLKKDKDLYDAKINSQLIKEQKAKVKPVDIKSHKAKEVPQNDIMKDSTIDKEAQTKVNESYPLESYEEEEENNVQSHNDFINSLGEEEIHNIENTMDALEIKDEETSDLKEARTELMDQGDCEHDWIKGRGDYNIKCAFCIYYPSQDNRFTCTVCLKQACASCLRNANQKWRQEIEIIAEDKILASRVRNLENRVNILEAELEDLRSKIEFNNNKIEGNVSGNTEFKDQAIVDKNNDKAIQLKDAIINFGSKYIVRLPFKEIVGIRIPVKVKLTPTITYKILALVDTGCTKNIIHDKYFARCPEIVHTIDQDKAEISTDMSGIKKLHN</sequence>
<organism evidence="2">
    <name type="scientific">Setaria italica</name>
    <name type="common">Foxtail millet</name>
    <name type="synonym">Panicum italicum</name>
    <dbReference type="NCBI Taxonomy" id="4555"/>
    <lineage>
        <taxon>Eukaryota</taxon>
        <taxon>Viridiplantae</taxon>
        <taxon>Streptophyta</taxon>
        <taxon>Embryophyta</taxon>
        <taxon>Tracheophyta</taxon>
        <taxon>Spermatophyta</taxon>
        <taxon>Magnoliopsida</taxon>
        <taxon>Liliopsida</taxon>
        <taxon>Poales</taxon>
        <taxon>Poaceae</taxon>
        <taxon>PACMAD clade</taxon>
        <taxon>Panicoideae</taxon>
        <taxon>Panicodae</taxon>
        <taxon>Paniceae</taxon>
        <taxon>Cenchrinae</taxon>
        <taxon>Setaria</taxon>
    </lineage>
</organism>
<dbReference type="OrthoDB" id="711223at2759"/>
<evidence type="ECO:0000313" key="2">
    <source>
        <dbReference type="EMBL" id="RCV37739.1"/>
    </source>
</evidence>
<reference evidence="2" key="2">
    <citation type="submission" date="2015-07" db="EMBL/GenBank/DDBJ databases">
        <authorList>
            <person name="Noorani M."/>
        </authorList>
    </citation>
    <scope>NUCLEOTIDE SEQUENCE</scope>
    <source>
        <strain evidence="2">Yugu1</strain>
    </source>
</reference>
<dbReference type="EMBL" id="CM003535">
    <property type="protein sequence ID" value="RCV37739.1"/>
    <property type="molecule type" value="Genomic_DNA"/>
</dbReference>